<dbReference type="GO" id="GO:0000155">
    <property type="term" value="F:phosphorelay sensor kinase activity"/>
    <property type="evidence" value="ECO:0007669"/>
    <property type="project" value="InterPro"/>
</dbReference>
<dbReference type="InterPro" id="IPR005467">
    <property type="entry name" value="His_kinase_dom"/>
</dbReference>
<dbReference type="PROSITE" id="PS50109">
    <property type="entry name" value="HIS_KIN"/>
    <property type="match status" value="1"/>
</dbReference>
<accession>A0A1H7WSD9</accession>
<dbReference type="PRINTS" id="PR00344">
    <property type="entry name" value="BCTRLSENSOR"/>
</dbReference>
<keyword evidence="5" id="KW-0418">Kinase</keyword>
<evidence type="ECO:0000259" key="13">
    <source>
        <dbReference type="PROSITE" id="PS50110"/>
    </source>
</evidence>
<feature type="domain" description="HTH araC/xylS-type" evidence="11">
    <location>
        <begin position="850"/>
        <end position="949"/>
    </location>
</feature>
<feature type="transmembrane region" description="Helical" evidence="10">
    <location>
        <begin position="36"/>
        <end position="55"/>
    </location>
</feature>
<dbReference type="SMART" id="SM00387">
    <property type="entry name" value="HATPase_c"/>
    <property type="match status" value="1"/>
</dbReference>
<evidence type="ECO:0000256" key="2">
    <source>
        <dbReference type="ARBA" id="ARBA00012438"/>
    </source>
</evidence>
<dbReference type="Pfam" id="PF00512">
    <property type="entry name" value="HisKA"/>
    <property type="match status" value="1"/>
</dbReference>
<comment type="catalytic activity">
    <reaction evidence="1">
        <text>ATP + protein L-histidine = ADP + protein N-phospho-L-histidine.</text>
        <dbReference type="EC" id="2.7.13.3"/>
    </reaction>
</comment>
<dbReference type="GO" id="GO:0003700">
    <property type="term" value="F:DNA-binding transcription factor activity"/>
    <property type="evidence" value="ECO:0007669"/>
    <property type="project" value="InterPro"/>
</dbReference>
<dbReference type="FunFam" id="3.30.565.10:FF:000006">
    <property type="entry name" value="Sensor histidine kinase WalK"/>
    <property type="match status" value="1"/>
</dbReference>
<organism evidence="14 15">
    <name type="scientific">Olivibacter domesticus</name>
    <name type="common">Pseudosphingobacterium domesticum</name>
    <dbReference type="NCBI Taxonomy" id="407022"/>
    <lineage>
        <taxon>Bacteria</taxon>
        <taxon>Pseudomonadati</taxon>
        <taxon>Bacteroidota</taxon>
        <taxon>Sphingobacteriia</taxon>
        <taxon>Sphingobacteriales</taxon>
        <taxon>Sphingobacteriaceae</taxon>
        <taxon>Olivibacter</taxon>
    </lineage>
</organism>
<dbReference type="CDD" id="cd06308">
    <property type="entry name" value="PBP1_sensor_kinase-like"/>
    <property type="match status" value="1"/>
</dbReference>
<keyword evidence="10" id="KW-0812">Transmembrane</keyword>
<keyword evidence="10" id="KW-1133">Transmembrane helix</keyword>
<dbReference type="SMART" id="SM00388">
    <property type="entry name" value="HisKA"/>
    <property type="match status" value="1"/>
</dbReference>
<evidence type="ECO:0000256" key="4">
    <source>
        <dbReference type="ARBA" id="ARBA00022679"/>
    </source>
</evidence>
<dbReference type="AlphaFoldDB" id="A0A1H7WSD9"/>
<dbReference type="SUPFAM" id="SSF47384">
    <property type="entry name" value="Homodimeric domain of signal transducing histidine kinase"/>
    <property type="match status" value="1"/>
</dbReference>
<dbReference type="SUPFAM" id="SSF46689">
    <property type="entry name" value="Homeodomain-like"/>
    <property type="match status" value="1"/>
</dbReference>
<evidence type="ECO:0000256" key="10">
    <source>
        <dbReference type="SAM" id="Phobius"/>
    </source>
</evidence>
<dbReference type="InterPro" id="IPR011006">
    <property type="entry name" value="CheY-like_superfamily"/>
</dbReference>
<evidence type="ECO:0000256" key="5">
    <source>
        <dbReference type="ARBA" id="ARBA00022777"/>
    </source>
</evidence>
<dbReference type="PROSITE" id="PS00041">
    <property type="entry name" value="HTH_ARAC_FAMILY_1"/>
    <property type="match status" value="1"/>
</dbReference>
<dbReference type="PROSITE" id="PS50110">
    <property type="entry name" value="RESPONSE_REGULATORY"/>
    <property type="match status" value="1"/>
</dbReference>
<dbReference type="InterPro" id="IPR001789">
    <property type="entry name" value="Sig_transdc_resp-reg_receiver"/>
</dbReference>
<dbReference type="SUPFAM" id="SSF52172">
    <property type="entry name" value="CheY-like"/>
    <property type="match status" value="1"/>
</dbReference>
<dbReference type="InterPro" id="IPR004358">
    <property type="entry name" value="Sig_transdc_His_kin-like_C"/>
</dbReference>
<dbReference type="Pfam" id="PF02518">
    <property type="entry name" value="HATPase_c"/>
    <property type="match status" value="1"/>
</dbReference>
<dbReference type="Pfam" id="PF13407">
    <property type="entry name" value="Peripla_BP_4"/>
    <property type="match status" value="1"/>
</dbReference>
<evidence type="ECO:0000256" key="3">
    <source>
        <dbReference type="ARBA" id="ARBA00022553"/>
    </source>
</evidence>
<dbReference type="GO" id="GO:0043565">
    <property type="term" value="F:sequence-specific DNA binding"/>
    <property type="evidence" value="ECO:0007669"/>
    <property type="project" value="InterPro"/>
</dbReference>
<evidence type="ECO:0000259" key="12">
    <source>
        <dbReference type="PROSITE" id="PS50109"/>
    </source>
</evidence>
<evidence type="ECO:0000313" key="14">
    <source>
        <dbReference type="EMBL" id="SEM24403.1"/>
    </source>
</evidence>
<dbReference type="CDD" id="cd00082">
    <property type="entry name" value="HisKA"/>
    <property type="match status" value="1"/>
</dbReference>
<dbReference type="SUPFAM" id="SSF53822">
    <property type="entry name" value="Periplasmic binding protein-like I"/>
    <property type="match status" value="1"/>
</dbReference>
<dbReference type="PROSITE" id="PS01124">
    <property type="entry name" value="HTH_ARAC_FAMILY_2"/>
    <property type="match status" value="1"/>
</dbReference>
<dbReference type="InterPro" id="IPR036890">
    <property type="entry name" value="HATPase_C_sf"/>
</dbReference>
<dbReference type="InterPro" id="IPR025997">
    <property type="entry name" value="SBP_2_dom"/>
</dbReference>
<dbReference type="Gene3D" id="1.10.287.130">
    <property type="match status" value="1"/>
</dbReference>
<dbReference type="PANTHER" id="PTHR43547:SF2">
    <property type="entry name" value="HYBRID SIGNAL TRANSDUCTION HISTIDINE KINASE C"/>
    <property type="match status" value="1"/>
</dbReference>
<keyword evidence="14" id="KW-0762">Sugar transport</keyword>
<sequence>MLFLPSQRRNPLYLSGSTISNRWPTNWIVNMNTISLNRSGVVLLLFLVFGLVISCKTTKKSNKFIIGFSQCTGNDLWRSNMLAEMLTELSLHPEVDFHYLEAGGNSATQRAQVDTLIEKGIDLLVISPNEAEPLTAAVKKVMDRGIPVIVIDREVKGNGYTAFIGADNVKIGEMAGQYLSQLIGNEGNVIEIRGLSGSSPAIDRSKGFAKAIKQSKSQVEAKTVYGDWMEDTTKNILSKIHRQLQDIDAIFAHNDNMALGARKILNKYYPEKHIPIIGVDACFGEGGGLDMVYDGKITASLVYPTLGKEAIWTALDILKGLPFKKENKLSSIVIDSTNVRVMKMQAAMISSQKDDIYSQRKLLDEQKIIYKSQQAVLNIIIVLLVLSLIFGSIVVILLRDNKKINKNLAKKNVEIDTQRKQLIEMSKQAAAGTEARLNFFTNITHELRTPLTLILSPIEDMVKDTRLLSLAADKIKTVQRNSVRLLNIVNQLLDFRKIEIEGYLIQASPSNLISFVRDLIEPFKTYALKRQVQLSFVPAEKEILVWFDANMLDKALLNLLSNAFKFVKAGGFIKVYIARCGTDVSIQIKDSGIGMHEKDIALIFDPYYQADNSPSNGFGIGLSLAKEIIHKHKGEIQAASIKGQGSTFTVTLPLGSEHLSDREKRISSASFKKDEKAAIYAIDSDVQMQDITQTAPWGLKDYSLLIVEDNPDLLNYLVAELSDEYDVIFATNGPEAIQLAKEKVPDLIITDNVIPEISGKEVCKVLKNDLKTSHIPIILLTAQASSEHLISGMNALVDMYITKPFLIKNLSASIKALINNRKVLKSHFTSDIELPIESIKLNQLDKKLLNDFSSVVEENLSNDQFCVDDICRLVGISRMHLYRKVKSLTGMTVNEYILERRLKKASYLLKHESLNVAEITYAVGFSSPSYFSTTFKAKFGYSPSQYKSKIK</sequence>
<keyword evidence="6" id="KW-0805">Transcription regulation</keyword>
<dbReference type="Gene3D" id="3.30.565.10">
    <property type="entry name" value="Histidine kinase-like ATPase, C-terminal domain"/>
    <property type="match status" value="1"/>
</dbReference>
<evidence type="ECO:0000256" key="8">
    <source>
        <dbReference type="ARBA" id="ARBA00023163"/>
    </source>
</evidence>
<dbReference type="Proteomes" id="UP000199421">
    <property type="component" value="Unassembled WGS sequence"/>
</dbReference>
<dbReference type="EC" id="2.7.13.3" evidence="2"/>
<feature type="transmembrane region" description="Helical" evidence="10">
    <location>
        <begin position="375"/>
        <end position="398"/>
    </location>
</feature>
<dbReference type="InterPro" id="IPR009057">
    <property type="entry name" value="Homeodomain-like_sf"/>
</dbReference>
<evidence type="ECO:0000256" key="6">
    <source>
        <dbReference type="ARBA" id="ARBA00023015"/>
    </source>
</evidence>
<dbReference type="InterPro" id="IPR003661">
    <property type="entry name" value="HisK_dim/P_dom"/>
</dbReference>
<dbReference type="SMART" id="SM00342">
    <property type="entry name" value="HTH_ARAC"/>
    <property type="match status" value="1"/>
</dbReference>
<dbReference type="SUPFAM" id="SSF55874">
    <property type="entry name" value="ATPase domain of HSP90 chaperone/DNA topoisomerase II/histidine kinase"/>
    <property type="match status" value="1"/>
</dbReference>
<keyword evidence="8" id="KW-0804">Transcription</keyword>
<reference evidence="15" key="1">
    <citation type="submission" date="2016-10" db="EMBL/GenBank/DDBJ databases">
        <authorList>
            <person name="Varghese N."/>
            <person name="Submissions S."/>
        </authorList>
    </citation>
    <scope>NUCLEOTIDE SEQUENCE [LARGE SCALE GENOMIC DNA]</scope>
    <source>
        <strain evidence="15">DSM 18733</strain>
    </source>
</reference>
<dbReference type="FunFam" id="1.10.287.130:FF:000045">
    <property type="entry name" value="Two-component system sensor histidine kinase/response regulator"/>
    <property type="match status" value="1"/>
</dbReference>
<dbReference type="InterPro" id="IPR036097">
    <property type="entry name" value="HisK_dim/P_sf"/>
</dbReference>
<keyword evidence="15" id="KW-1185">Reference proteome</keyword>
<gene>
    <name evidence="14" type="ORF">SAMN05661044_04649</name>
</gene>
<keyword evidence="14" id="KW-0813">Transport</keyword>
<dbReference type="InterPro" id="IPR018062">
    <property type="entry name" value="HTH_AraC-typ_CS"/>
</dbReference>
<dbReference type="InterPro" id="IPR018060">
    <property type="entry name" value="HTH_AraC"/>
</dbReference>
<keyword evidence="7" id="KW-0238">DNA-binding</keyword>
<keyword evidence="3 9" id="KW-0597">Phosphoprotein</keyword>
<dbReference type="Gene3D" id="1.10.10.60">
    <property type="entry name" value="Homeodomain-like"/>
    <property type="match status" value="2"/>
</dbReference>
<dbReference type="Pfam" id="PF00072">
    <property type="entry name" value="Response_reg"/>
    <property type="match status" value="1"/>
</dbReference>
<evidence type="ECO:0000313" key="15">
    <source>
        <dbReference type="Proteomes" id="UP000199421"/>
    </source>
</evidence>
<dbReference type="EMBL" id="FOAF01000009">
    <property type="protein sequence ID" value="SEM24403.1"/>
    <property type="molecule type" value="Genomic_DNA"/>
</dbReference>
<feature type="domain" description="Histidine kinase" evidence="12">
    <location>
        <begin position="442"/>
        <end position="656"/>
    </location>
</feature>
<dbReference type="Gene3D" id="3.40.50.2300">
    <property type="match status" value="3"/>
</dbReference>
<proteinExistence type="predicted"/>
<evidence type="ECO:0000256" key="9">
    <source>
        <dbReference type="PROSITE-ProRule" id="PRU00169"/>
    </source>
</evidence>
<dbReference type="SMART" id="SM00448">
    <property type="entry name" value="REC"/>
    <property type="match status" value="1"/>
</dbReference>
<protein>
    <recommendedName>
        <fullName evidence="2">histidine kinase</fullName>
        <ecNumber evidence="2">2.7.13.3</ecNumber>
    </recommendedName>
</protein>
<feature type="domain" description="Response regulatory" evidence="13">
    <location>
        <begin position="703"/>
        <end position="818"/>
    </location>
</feature>
<dbReference type="InterPro" id="IPR003594">
    <property type="entry name" value="HATPase_dom"/>
</dbReference>
<dbReference type="PANTHER" id="PTHR43547">
    <property type="entry name" value="TWO-COMPONENT HISTIDINE KINASE"/>
    <property type="match status" value="1"/>
</dbReference>
<dbReference type="STRING" id="407022.SAMN05661044_04649"/>
<name>A0A1H7WSD9_OLID1</name>
<evidence type="ECO:0000256" key="7">
    <source>
        <dbReference type="ARBA" id="ARBA00023125"/>
    </source>
</evidence>
<feature type="modified residue" description="4-aspartylphosphate" evidence="9">
    <location>
        <position position="751"/>
    </location>
</feature>
<evidence type="ECO:0000259" key="11">
    <source>
        <dbReference type="PROSITE" id="PS01124"/>
    </source>
</evidence>
<dbReference type="Pfam" id="PF12833">
    <property type="entry name" value="HTH_18"/>
    <property type="match status" value="1"/>
</dbReference>
<evidence type="ECO:0000256" key="1">
    <source>
        <dbReference type="ARBA" id="ARBA00000085"/>
    </source>
</evidence>
<dbReference type="InterPro" id="IPR028082">
    <property type="entry name" value="Peripla_BP_I"/>
</dbReference>
<keyword evidence="4" id="KW-0808">Transferase</keyword>
<keyword evidence="10" id="KW-0472">Membrane</keyword>